<dbReference type="Gene3D" id="2.60.120.1440">
    <property type="match status" value="1"/>
</dbReference>
<keyword evidence="5" id="KW-1185">Reference proteome</keyword>
<comment type="caution">
    <text evidence="4">The sequence shown here is derived from an EMBL/GenBank/DDBJ whole genome shotgun (WGS) entry which is preliminary data.</text>
</comment>
<dbReference type="Pfam" id="PF04773">
    <property type="entry name" value="FecR"/>
    <property type="match status" value="1"/>
</dbReference>
<name>A0ABR7CWC1_9BACT</name>
<evidence type="ECO:0000259" key="3">
    <source>
        <dbReference type="Pfam" id="PF16344"/>
    </source>
</evidence>
<dbReference type="Proteomes" id="UP000646484">
    <property type="component" value="Unassembled WGS sequence"/>
</dbReference>
<dbReference type="Gene3D" id="3.55.50.30">
    <property type="match status" value="1"/>
</dbReference>
<feature type="transmembrane region" description="Helical" evidence="1">
    <location>
        <begin position="89"/>
        <end position="110"/>
    </location>
</feature>
<keyword evidence="1" id="KW-0812">Transmembrane</keyword>
<organism evidence="4 5">
    <name type="scientific">Butyricimonas hominis</name>
    <dbReference type="NCBI Taxonomy" id="2763032"/>
    <lineage>
        <taxon>Bacteria</taxon>
        <taxon>Pseudomonadati</taxon>
        <taxon>Bacteroidota</taxon>
        <taxon>Bacteroidia</taxon>
        <taxon>Bacteroidales</taxon>
        <taxon>Odoribacteraceae</taxon>
        <taxon>Butyricimonas</taxon>
    </lineage>
</organism>
<reference evidence="4 5" key="1">
    <citation type="submission" date="2020-08" db="EMBL/GenBank/DDBJ databases">
        <title>Genome public.</title>
        <authorList>
            <person name="Liu C."/>
            <person name="Sun Q."/>
        </authorList>
    </citation>
    <scope>NUCLEOTIDE SEQUENCE [LARGE SCALE GENOMIC DNA]</scope>
    <source>
        <strain evidence="4 5">NSJ-56</strain>
    </source>
</reference>
<feature type="domain" description="FecR protein" evidence="2">
    <location>
        <begin position="188"/>
        <end position="275"/>
    </location>
</feature>
<evidence type="ECO:0000313" key="5">
    <source>
        <dbReference type="Proteomes" id="UP000646484"/>
    </source>
</evidence>
<dbReference type="InterPro" id="IPR012373">
    <property type="entry name" value="Ferrdict_sens_TM"/>
</dbReference>
<accession>A0ABR7CWC1</accession>
<dbReference type="PANTHER" id="PTHR30273:SF2">
    <property type="entry name" value="PROTEIN FECR"/>
    <property type="match status" value="1"/>
</dbReference>
<dbReference type="RefSeq" id="WP_186974820.1">
    <property type="nucleotide sequence ID" value="NZ_JACOOH010000001.1"/>
</dbReference>
<evidence type="ECO:0000313" key="4">
    <source>
        <dbReference type="EMBL" id="MBC5619970.1"/>
    </source>
</evidence>
<evidence type="ECO:0000259" key="2">
    <source>
        <dbReference type="Pfam" id="PF04773"/>
    </source>
</evidence>
<keyword evidence="1" id="KW-0472">Membrane</keyword>
<feature type="domain" description="Protein FecR C-terminal" evidence="3">
    <location>
        <begin position="320"/>
        <end position="386"/>
    </location>
</feature>
<dbReference type="InterPro" id="IPR006860">
    <property type="entry name" value="FecR"/>
</dbReference>
<sequence>MKKLDNKERKDLEIAGKAIERAESMKKEILLREMEFTEEEEGMQTGTDVVERMVEEIHQIARMDKEKMGEKLQARLRGLERKKRASRRWLYAGSSVAAAVVLFFMVTTMLPEEERVVEKTPLINMAEIKVPTLITTEENDAILSLDTLEVKEEGNVYIVGDKKQEELSGENPDPVEKPVRIVRMVIPAGYTYNVQLADGSTVMLNAGSELRFPEEFRDSVRQVELKGEGYFDVRKSDTPFVVRAGGTRVKVYGTRFNLFYSEKLALSEAVLVEGSIGMIAGGTETMIVPNQRAVFTMRDSVTRVEKVEPADYIAWLGNSFKYNGTRLDKIVFDISRWYGVEIRLAPELEGQSCSLEFDKSSTIDWVMKALGLILDKNVKKEGGAYYID</sequence>
<proteinExistence type="predicted"/>
<dbReference type="PANTHER" id="PTHR30273">
    <property type="entry name" value="PERIPLASMIC SIGNAL SENSOR AND SIGMA FACTOR ACTIVATOR FECR-RELATED"/>
    <property type="match status" value="1"/>
</dbReference>
<dbReference type="InterPro" id="IPR032508">
    <property type="entry name" value="FecR_C"/>
</dbReference>
<gene>
    <name evidence="4" type="ORF">H8S64_02535</name>
</gene>
<evidence type="ECO:0000256" key="1">
    <source>
        <dbReference type="SAM" id="Phobius"/>
    </source>
</evidence>
<protein>
    <submittedName>
        <fullName evidence="4">FecR domain-containing protein</fullName>
    </submittedName>
</protein>
<dbReference type="EMBL" id="JACOOH010000001">
    <property type="protein sequence ID" value="MBC5619970.1"/>
    <property type="molecule type" value="Genomic_DNA"/>
</dbReference>
<keyword evidence="1" id="KW-1133">Transmembrane helix</keyword>
<dbReference type="Pfam" id="PF16344">
    <property type="entry name" value="FecR_C"/>
    <property type="match status" value="1"/>
</dbReference>